<evidence type="ECO:0000313" key="2">
    <source>
        <dbReference type="EMBL" id="KAJ6240645.1"/>
    </source>
</evidence>
<reference evidence="2" key="1">
    <citation type="submission" date="2022-08" db="EMBL/GenBank/DDBJ databases">
        <title>Novel sulfate-reducing endosymbionts in the free-living metamonad Anaeramoeba.</title>
        <authorList>
            <person name="Jerlstrom-Hultqvist J."/>
            <person name="Cepicka I."/>
            <person name="Gallot-Lavallee L."/>
            <person name="Salas-Leiva D."/>
            <person name="Curtis B.A."/>
            <person name="Zahonova K."/>
            <person name="Pipaliya S."/>
            <person name="Dacks J."/>
            <person name="Roger A.J."/>
        </authorList>
    </citation>
    <scope>NUCLEOTIDE SEQUENCE</scope>
    <source>
        <strain evidence="2">Schooner1</strain>
    </source>
</reference>
<keyword evidence="3" id="KW-1185">Reference proteome</keyword>
<keyword evidence="1" id="KW-1133">Transmembrane helix</keyword>
<evidence type="ECO:0000256" key="1">
    <source>
        <dbReference type="SAM" id="Phobius"/>
    </source>
</evidence>
<organism evidence="2 3">
    <name type="scientific">Anaeramoeba flamelloides</name>
    <dbReference type="NCBI Taxonomy" id="1746091"/>
    <lineage>
        <taxon>Eukaryota</taxon>
        <taxon>Metamonada</taxon>
        <taxon>Anaeramoebidae</taxon>
        <taxon>Anaeramoeba</taxon>
    </lineage>
</organism>
<evidence type="ECO:0000313" key="3">
    <source>
        <dbReference type="Proteomes" id="UP001150062"/>
    </source>
</evidence>
<dbReference type="Proteomes" id="UP001150062">
    <property type="component" value="Unassembled WGS sequence"/>
</dbReference>
<dbReference type="EMBL" id="JAOAOG010000202">
    <property type="protein sequence ID" value="KAJ6240645.1"/>
    <property type="molecule type" value="Genomic_DNA"/>
</dbReference>
<name>A0ABQ8Y7M3_9EUKA</name>
<feature type="transmembrane region" description="Helical" evidence="1">
    <location>
        <begin position="503"/>
        <end position="523"/>
    </location>
</feature>
<keyword evidence="1" id="KW-0472">Membrane</keyword>
<protein>
    <submittedName>
        <fullName evidence="2">Uncharacterized protein</fullName>
    </submittedName>
</protein>
<proteinExistence type="predicted"/>
<comment type="caution">
    <text evidence="2">The sequence shown here is derived from an EMBL/GenBank/DDBJ whole genome shotgun (WGS) entry which is preliminary data.</text>
</comment>
<accession>A0ABQ8Y7M3</accession>
<gene>
    <name evidence="2" type="ORF">M0813_03114</name>
</gene>
<keyword evidence="1" id="KW-0812">Transmembrane</keyword>
<sequence>MCNFLYGDDKRCAESPYNEYCGNFCQKEDGSTYCRVGSCDPDPYASNENPVRCEEYSDLYLCNVCIERGCKYDIETEKCNSENGTAVPACETHLMTDEECQKAYRNYKECSKDTRCVWAWLHGNNGPNCYKDGIYNMNNANIYSSSNTTGDKLCELRETCDLCKNAGCSWCYNSTLGIGYCTYDTRTVDNTECRFEILEGNECPNDEKDNVVCIDYDNCYNCSRDTNCDWCTTSQSDDQGKCIKNDGICETPNTLVTQEEKCPAEILANCEKKSDCEKCGDEITCKWCFTDTILYTGVCLPDYSGDSVDECEMKYQGDWEDGNCQDPSDCLSNDCDTCLTQENQVNCEYCYLGDEGSECLAIGDCSKKDGTKIDNCEKDNKNTYECETQENCEDCFSGFPWCQWRHTGSLYQYSSCVNWNEEKPTVENYFDVSNCEPFSPCVNRTDCTTCTAATDDQFECVWCQGEEQYECIEYRYQEEYTDCVNACNNDDEDDESSSPASRLMINFFYSILSLFFFYTCFLIK</sequence>